<accession>A0A9W9ZIR2</accession>
<keyword evidence="3" id="KW-1185">Reference proteome</keyword>
<sequence length="96" mass="10848">MTTKNSKLWTKVATLEQLLPIMEDLGDHWWKLGIKLKLSGAALRNINRDYRLTNEKTRAVLWEWMEHEGSDATIGLLAVAINTIGGTRTAQKLLGM</sequence>
<dbReference type="InterPro" id="IPR011029">
    <property type="entry name" value="DEATH-like_dom_sf"/>
</dbReference>
<feature type="domain" description="Death" evidence="1">
    <location>
        <begin position="14"/>
        <end position="96"/>
    </location>
</feature>
<dbReference type="Pfam" id="PF00531">
    <property type="entry name" value="Death"/>
    <property type="match status" value="1"/>
</dbReference>
<dbReference type="OrthoDB" id="5990061at2759"/>
<dbReference type="GO" id="GO:0007165">
    <property type="term" value="P:signal transduction"/>
    <property type="evidence" value="ECO:0007669"/>
    <property type="project" value="InterPro"/>
</dbReference>
<organism evidence="2 3">
    <name type="scientific">Desmophyllum pertusum</name>
    <dbReference type="NCBI Taxonomy" id="174260"/>
    <lineage>
        <taxon>Eukaryota</taxon>
        <taxon>Metazoa</taxon>
        <taxon>Cnidaria</taxon>
        <taxon>Anthozoa</taxon>
        <taxon>Hexacorallia</taxon>
        <taxon>Scleractinia</taxon>
        <taxon>Caryophylliina</taxon>
        <taxon>Caryophylliidae</taxon>
        <taxon>Desmophyllum</taxon>
    </lineage>
</organism>
<dbReference type="PROSITE" id="PS50017">
    <property type="entry name" value="DEATH_DOMAIN"/>
    <property type="match status" value="1"/>
</dbReference>
<dbReference type="CDD" id="cd01670">
    <property type="entry name" value="Death"/>
    <property type="match status" value="1"/>
</dbReference>
<dbReference type="Proteomes" id="UP001163046">
    <property type="component" value="Unassembled WGS sequence"/>
</dbReference>
<evidence type="ECO:0000259" key="1">
    <source>
        <dbReference type="PROSITE" id="PS50017"/>
    </source>
</evidence>
<dbReference type="SUPFAM" id="SSF47986">
    <property type="entry name" value="DEATH domain"/>
    <property type="match status" value="1"/>
</dbReference>
<dbReference type="EMBL" id="MU825940">
    <property type="protein sequence ID" value="KAJ7382090.1"/>
    <property type="molecule type" value="Genomic_DNA"/>
</dbReference>
<dbReference type="InterPro" id="IPR000488">
    <property type="entry name" value="Death_dom"/>
</dbReference>
<reference evidence="2" key="1">
    <citation type="submission" date="2023-01" db="EMBL/GenBank/DDBJ databases">
        <title>Genome assembly of the deep-sea coral Lophelia pertusa.</title>
        <authorList>
            <person name="Herrera S."/>
            <person name="Cordes E."/>
        </authorList>
    </citation>
    <scope>NUCLEOTIDE SEQUENCE</scope>
    <source>
        <strain evidence="2">USNM1676648</strain>
        <tissue evidence="2">Polyp</tissue>
    </source>
</reference>
<evidence type="ECO:0000313" key="2">
    <source>
        <dbReference type="EMBL" id="KAJ7382090.1"/>
    </source>
</evidence>
<comment type="caution">
    <text evidence="2">The sequence shown here is derived from an EMBL/GenBank/DDBJ whole genome shotgun (WGS) entry which is preliminary data.</text>
</comment>
<dbReference type="Gene3D" id="1.10.533.10">
    <property type="entry name" value="Death Domain, Fas"/>
    <property type="match status" value="1"/>
</dbReference>
<dbReference type="AlphaFoldDB" id="A0A9W9ZIR2"/>
<evidence type="ECO:0000313" key="3">
    <source>
        <dbReference type="Proteomes" id="UP001163046"/>
    </source>
</evidence>
<name>A0A9W9ZIR2_9CNID</name>
<gene>
    <name evidence="2" type="primary">THOC1_3</name>
    <name evidence="2" type="ORF">OS493_037150</name>
</gene>
<protein>
    <submittedName>
        <fullName evidence="2">THO complex subunit 1</fullName>
    </submittedName>
</protein>
<proteinExistence type="predicted"/>